<feature type="non-terminal residue" evidence="1">
    <location>
        <position position="802"/>
    </location>
</feature>
<gene>
    <name evidence="1" type="ORF">LTR37_020288</name>
</gene>
<evidence type="ECO:0000313" key="2">
    <source>
        <dbReference type="Proteomes" id="UP001281147"/>
    </source>
</evidence>
<dbReference type="Proteomes" id="UP001281147">
    <property type="component" value="Unassembled WGS sequence"/>
</dbReference>
<proteinExistence type="predicted"/>
<sequence>MVRCNKRKRAQTYGSKPGPRAWLYNSNMFFPNTEDIDYSQQPPALPPNKPTSQKAATMPAEPEPSQVNLMMEFCEGMSRENAVRYLKAKGNNLEQAAGAYFSGEDISKAEQATTWDDSLWSADRNTGASEPGQQHLRPLTGSASAGATRPNSPAPSARANLRPTTKAEEDEDLARVLAMSQNEGAYQQETGVVGPGGQQVFGPATKDHYDMSQWGMVTTGGAGAYETTEIVPDVDVEGRRHTPGEPRLLKHTTSGDYTPNLLTICHAIDGAREALLMRENVQMNYGQDGEWWRGHPIALPKIVHVEDGSVAGPECDEQDEMLAEVQRLMAFLSASDRSYAGIGALTQTDVVKKTNPSTTRSRTLLELFLQSWAVAATSKSGRAGDMARLFNTTVGTNAPEGMVTPDMSLIDMQVHITEDEKADLFEMLDGLLWDTEAEAMPDNYIETPAEVLVMRVYQANPAISKQLRLEVPAEIYVDKYLKENIESTRATRLEMAKGKKRISKIESVERKLKNWKHPTKNEQLDASLLLKHTLGHFSGQNKIDVAKADKSNNVPVIDELEEQPPHYEEITQKLEKIMISIDDKLKVLTQEKEKTRKAISDMSKSPPPGLQPEELNHRYTLRGVATKPNITYVLCRADSEADDEMFDDDNTPTGMRWWRIEYEVHASGSGAKVTKTKTADYDVIRAVELEHSSALLVYGSDAANFPPEQPEEDNSLPRPLQDFVGRDNQLFATELQAERNKPPAYDLTDVPRESIEPRERTSMDSTRAEGGHSPPGYGDDTFMGHPGFGLGPNFNEREDEAP</sequence>
<reference evidence="1" key="1">
    <citation type="submission" date="2023-07" db="EMBL/GenBank/DDBJ databases">
        <title>Black Yeasts Isolated from many extreme environments.</title>
        <authorList>
            <person name="Coleine C."/>
            <person name="Stajich J.E."/>
            <person name="Selbmann L."/>
        </authorList>
    </citation>
    <scope>NUCLEOTIDE SEQUENCE</scope>
    <source>
        <strain evidence="1">CCFEE 5714</strain>
    </source>
</reference>
<evidence type="ECO:0000313" key="1">
    <source>
        <dbReference type="EMBL" id="KAK3684415.1"/>
    </source>
</evidence>
<comment type="caution">
    <text evidence="1">The sequence shown here is derived from an EMBL/GenBank/DDBJ whole genome shotgun (WGS) entry which is preliminary data.</text>
</comment>
<name>A0ACC3MCZ3_9PEZI</name>
<organism evidence="1 2">
    <name type="scientific">Vermiconidia calcicola</name>
    <dbReference type="NCBI Taxonomy" id="1690605"/>
    <lineage>
        <taxon>Eukaryota</taxon>
        <taxon>Fungi</taxon>
        <taxon>Dikarya</taxon>
        <taxon>Ascomycota</taxon>
        <taxon>Pezizomycotina</taxon>
        <taxon>Dothideomycetes</taxon>
        <taxon>Dothideomycetidae</taxon>
        <taxon>Mycosphaerellales</taxon>
        <taxon>Extremaceae</taxon>
        <taxon>Vermiconidia</taxon>
    </lineage>
</organism>
<keyword evidence="2" id="KW-1185">Reference proteome</keyword>
<protein>
    <submittedName>
        <fullName evidence="1">Uncharacterized protein</fullName>
    </submittedName>
</protein>
<dbReference type="EMBL" id="JAUTXU010000346">
    <property type="protein sequence ID" value="KAK3684415.1"/>
    <property type="molecule type" value="Genomic_DNA"/>
</dbReference>
<accession>A0ACC3MCZ3</accession>